<sequence length="169" mass="19058">MFSGASSSHSDWRDYYFFVGGDLGIHLKPRVCPLEFVGDAKWMVGTSIQKNLEMLKEQSWPLKDFLRLVKNDISMYAKVLGYVIFKEVAPLHDTDLMKRARRGQPPAVQLSKEVTEVEEEEVIEVPQPICGRTVVEVVSSLEDAANDKKTLAELGYMRKGKEPKTAAKP</sequence>
<dbReference type="AlphaFoldDB" id="A0A2I0AER0"/>
<reference evidence="1 2" key="1">
    <citation type="journal article" date="2017" name="Nature">
        <title>The Apostasia genome and the evolution of orchids.</title>
        <authorList>
            <person name="Zhang G.Q."/>
            <person name="Liu K.W."/>
            <person name="Li Z."/>
            <person name="Lohaus R."/>
            <person name="Hsiao Y.Y."/>
            <person name="Niu S.C."/>
            <person name="Wang J.Y."/>
            <person name="Lin Y.C."/>
            <person name="Xu Q."/>
            <person name="Chen L.J."/>
            <person name="Yoshida K."/>
            <person name="Fujiwara S."/>
            <person name="Wang Z.W."/>
            <person name="Zhang Y.Q."/>
            <person name="Mitsuda N."/>
            <person name="Wang M."/>
            <person name="Liu G.H."/>
            <person name="Pecoraro L."/>
            <person name="Huang H.X."/>
            <person name="Xiao X.J."/>
            <person name="Lin M."/>
            <person name="Wu X.Y."/>
            <person name="Wu W.L."/>
            <person name="Chen Y.Y."/>
            <person name="Chang S.B."/>
            <person name="Sakamoto S."/>
            <person name="Ohme-Takagi M."/>
            <person name="Yagi M."/>
            <person name="Zeng S.J."/>
            <person name="Shen C.Y."/>
            <person name="Yeh C.M."/>
            <person name="Luo Y.B."/>
            <person name="Tsai W.C."/>
            <person name="Van de Peer Y."/>
            <person name="Liu Z.J."/>
        </authorList>
    </citation>
    <scope>NUCLEOTIDE SEQUENCE [LARGE SCALE GENOMIC DNA]</scope>
    <source>
        <strain evidence="2">cv. Shenzhen</strain>
        <tissue evidence="1">Stem</tissue>
    </source>
</reference>
<dbReference type="STRING" id="1088818.A0A2I0AER0"/>
<proteinExistence type="predicted"/>
<protein>
    <submittedName>
        <fullName evidence="1">Uncharacterized protein</fullName>
    </submittedName>
</protein>
<keyword evidence="2" id="KW-1185">Reference proteome</keyword>
<dbReference type="EMBL" id="KZ451987">
    <property type="protein sequence ID" value="PKA54028.1"/>
    <property type="molecule type" value="Genomic_DNA"/>
</dbReference>
<name>A0A2I0AER0_9ASPA</name>
<gene>
    <name evidence="1" type="ORF">AXF42_Ash016193</name>
</gene>
<dbReference type="Proteomes" id="UP000236161">
    <property type="component" value="Unassembled WGS sequence"/>
</dbReference>
<evidence type="ECO:0000313" key="1">
    <source>
        <dbReference type="EMBL" id="PKA54028.1"/>
    </source>
</evidence>
<accession>A0A2I0AER0</accession>
<evidence type="ECO:0000313" key="2">
    <source>
        <dbReference type="Proteomes" id="UP000236161"/>
    </source>
</evidence>
<organism evidence="1 2">
    <name type="scientific">Apostasia shenzhenica</name>
    <dbReference type="NCBI Taxonomy" id="1088818"/>
    <lineage>
        <taxon>Eukaryota</taxon>
        <taxon>Viridiplantae</taxon>
        <taxon>Streptophyta</taxon>
        <taxon>Embryophyta</taxon>
        <taxon>Tracheophyta</taxon>
        <taxon>Spermatophyta</taxon>
        <taxon>Magnoliopsida</taxon>
        <taxon>Liliopsida</taxon>
        <taxon>Asparagales</taxon>
        <taxon>Orchidaceae</taxon>
        <taxon>Apostasioideae</taxon>
        <taxon>Apostasia</taxon>
    </lineage>
</organism>